<organism evidence="8">
    <name type="scientific">Camponotus floridanus</name>
    <name type="common">Florida carpenter ant</name>
    <dbReference type="NCBI Taxonomy" id="104421"/>
    <lineage>
        <taxon>Eukaryota</taxon>
        <taxon>Metazoa</taxon>
        <taxon>Ecdysozoa</taxon>
        <taxon>Arthropoda</taxon>
        <taxon>Hexapoda</taxon>
        <taxon>Insecta</taxon>
        <taxon>Pterygota</taxon>
        <taxon>Neoptera</taxon>
        <taxon>Endopterygota</taxon>
        <taxon>Hymenoptera</taxon>
        <taxon>Apocrita</taxon>
        <taxon>Aculeata</taxon>
        <taxon>Formicoidea</taxon>
        <taxon>Formicidae</taxon>
        <taxon>Formicinae</taxon>
        <taxon>Camponotus</taxon>
    </lineage>
</organism>
<feature type="compositionally biased region" description="Basic and acidic residues" evidence="5">
    <location>
        <begin position="63"/>
        <end position="74"/>
    </location>
</feature>
<feature type="compositionally biased region" description="Low complexity" evidence="5">
    <location>
        <begin position="1700"/>
        <end position="1719"/>
    </location>
</feature>
<dbReference type="InParanoid" id="E2APS9"/>
<feature type="region of interest" description="Disordered" evidence="5">
    <location>
        <begin position="1252"/>
        <end position="1491"/>
    </location>
</feature>
<dbReference type="EMBL" id="GL441581">
    <property type="protein sequence ID" value="EFN64555.1"/>
    <property type="molecule type" value="Genomic_DNA"/>
</dbReference>
<feature type="region of interest" description="Disordered" evidence="5">
    <location>
        <begin position="1812"/>
        <end position="1831"/>
    </location>
</feature>
<feature type="region of interest" description="Disordered" evidence="5">
    <location>
        <begin position="1573"/>
        <end position="1620"/>
    </location>
</feature>
<dbReference type="Pfam" id="PF15914">
    <property type="entry name" value="FAM193_C"/>
    <property type="match status" value="1"/>
</dbReference>
<evidence type="ECO:0000313" key="8">
    <source>
        <dbReference type="Proteomes" id="UP000000311"/>
    </source>
</evidence>
<evidence type="ECO:0000256" key="5">
    <source>
        <dbReference type="SAM" id="MobiDB-lite"/>
    </source>
</evidence>
<keyword evidence="8" id="KW-1185">Reference proteome</keyword>
<comment type="similarity">
    <text evidence="1">Belongs to the FAM193 family.</text>
</comment>
<dbReference type="Proteomes" id="UP000000311">
    <property type="component" value="Unassembled WGS sequence"/>
</dbReference>
<feature type="compositionally biased region" description="Basic and acidic residues" evidence="5">
    <location>
        <begin position="1001"/>
        <end position="1014"/>
    </location>
</feature>
<feature type="region of interest" description="Disordered" evidence="5">
    <location>
        <begin position="1073"/>
        <end position="1146"/>
    </location>
</feature>
<feature type="compositionally biased region" description="Basic and acidic residues" evidence="5">
    <location>
        <begin position="1573"/>
        <end position="1583"/>
    </location>
</feature>
<feature type="region of interest" description="Disordered" evidence="5">
    <location>
        <begin position="655"/>
        <end position="677"/>
    </location>
</feature>
<feature type="coiled-coil region" evidence="4">
    <location>
        <begin position="1177"/>
        <end position="1211"/>
    </location>
</feature>
<feature type="domain" description="FAM193 C-terminal" evidence="6">
    <location>
        <begin position="1841"/>
        <end position="1891"/>
    </location>
</feature>
<feature type="compositionally biased region" description="Polar residues" evidence="5">
    <location>
        <begin position="1123"/>
        <end position="1134"/>
    </location>
</feature>
<feature type="compositionally biased region" description="Low complexity" evidence="5">
    <location>
        <begin position="845"/>
        <end position="865"/>
    </location>
</feature>
<dbReference type="STRING" id="104421.E2APS9"/>
<dbReference type="OrthoDB" id="10044608at2759"/>
<feature type="compositionally biased region" description="Low complexity" evidence="5">
    <location>
        <begin position="1360"/>
        <end position="1403"/>
    </location>
</feature>
<feature type="compositionally biased region" description="Low complexity" evidence="5">
    <location>
        <begin position="1892"/>
        <end position="1903"/>
    </location>
</feature>
<evidence type="ECO:0000256" key="2">
    <source>
        <dbReference type="ARBA" id="ARBA00022553"/>
    </source>
</evidence>
<feature type="region of interest" description="Disordered" evidence="5">
    <location>
        <begin position="734"/>
        <end position="820"/>
    </location>
</feature>
<sequence length="1913" mass="212199">MSGSDGEEGRRERNTIITSITATATVTGEKDTVVMDDDGALAATAVKQRVDDARFPRSVNRRKHDDGRRDDTARTLCDTNDHEAEKTRVFPGKTRVKDLDLAKYDTGDQSLIDAVIKKVRVSEEDRRNSPRMNTDTLTKMYSSAAAVDSSSHYGKESCSCNSYKAKQDAFRTTDQGVIDAFIRGARAAEEDRRNSSRVNTDALAKLYSSAATVDSSSHHGKESCSCDSYKAKRDMFREELQKAMKFQNLWTELQQYIHAVFNIALETARVSDSSQSQCSRLPPIDMHDTVIQLCKRDPHQLFMRLVSQAQEFVIEVKVRLFVLLHDHSVNNLAEIFLTGLLDDYDALVATAILISELVKPLKEYLFKFNLTWDCFIKKLYQIYVYNDALVQNNLPTFIGQLRKLLPLKGSEYQDLVHRYLFFDDEMTRIGNLWPETEPWMDKYNAEQAVRMTRLRQIREAWELFTTTRKLMEHSMLSKTPDIGNDMREIHGQFSSLIAHTSGNDSRPLSPLLDLNSDSIAIPSSIEIVQILLDDWNKAQHQKLADIAEALTATEMDAVGPADSICYDYARATCRLAQYAIRSVRSHSDDSDNENGFENGKKCECHTCNEIRVGHVSTQHKVENVEKNDTNSFLSSNGFMDESVNCTTTQIKKKLDNSNDEDKKKKESVTPSALRKDTISKTSELEPCSCVYQHAREIAERKKEILENPPCPCLLNSRRKWDMCPCLPTSIPETPVTNGRPKATSPTSVTKVNPEPSQKPAVKTGSTQSAQTQTRHSMTQTPNATHNHNIHHGNPHAHGPLPDLTKNLMGPSHPRLHSLNHTPHACHKQANVEHIKRVSCNDLSSGDGDCSDSGSSQEDSCSTSSSAQRDTNMRHCDCCYCEVFGHGMPAVAPVSRNYKEMRERLRQLLTKKKAKKCKGVAAGCSPPKSPSESSISNINFESKNLTSSVLRSNTPISTTSTIQHDQRDQRDLEELLEFIEGNQSGKKDNNKKAEKKARQKQRKLEEKLKKDRQETERQKLIELQKKTPEVTITVVDPQKPVPQRSLPQCNLPEVSILPTSSSISLGLMKQLNNRKKDKQEVCSNNNNSSSNNSIINLNNKTKTASANSNAKNKSINSTEKCEVRNTNSNQASKNNVKNDKIESNKANKSLANINTTCTKNNNSSNSTDKLSDIDLVDKKLTKKERKKLKKEMKKLEEAKMKETENVTQTESQPQIVTIRREINSNSAEPTVTITLKGQTPAEDKVLFTLVNGQTKEPPHKMEQEQNQSNNGKKKKAKTNNNNNNNSLQQGNKLQQQNNPKSSQTPSKACDSKNLKQQANNDKSKIGKQIDEKKVQQQNVEAKNSKSKKDKRNIENKENVLQQQNTVNKNKNQQNATNKKQIKTNTPPQTPVSQKQQQQNQNITNESTINKKIKKQHQQQDKNVQSNANKSNKNINSNNANNRNVTNKSEPQKNVNKTNSTTANKQQRVPTEVQNTCNERVGSPSLSSQFKDIGPNSKINIENLKLPPGITITKVDAPPKPLPIKTAPLPKPVSPPKQTTIIATPMSGVQSSYANPQAGGNVIVVDTGKLKQDLLPKANEKDSSKDSQSQSTSKKKKKKNKNSANSGSTASTSPPVQNSDTFVNDHVIDEPARILHNPGTNMVTIKNPSFGPMKVPPTQQAAIIKVSENGMVTIRSPALQQAINAGLTSPPKPDYIVKGDLSSSSSSTGRMTTTTTTADCNTSNMKHANGVIPSSLAELRSRLTAQPIDCASSLSGLANIQISKVTNGQPIPENGINLKGTSVTLTKVRPETTSMEDARQASANNTAVKEAVISANGGGKSKKKKKRGNGTRQCGDDWNLVESVFTPKDIDGDMDDFERELEDFKRFCQQSVPPPHKEKVNLNIKDIVLKKKSSSSASSSSAAAATGPATVIAAN</sequence>
<evidence type="ECO:0000256" key="4">
    <source>
        <dbReference type="SAM" id="Coils"/>
    </source>
</evidence>
<evidence type="ECO:0000256" key="1">
    <source>
        <dbReference type="ARBA" id="ARBA00009689"/>
    </source>
</evidence>
<protein>
    <submittedName>
        <fullName evidence="7">Uncharacterized protein C4orf8</fullName>
    </submittedName>
</protein>
<proteinExistence type="inferred from homology"/>
<accession>E2APS9</accession>
<feature type="region of interest" description="Disordered" evidence="5">
    <location>
        <begin position="977"/>
        <end position="1014"/>
    </location>
</feature>
<feature type="region of interest" description="Disordered" evidence="5">
    <location>
        <begin position="55"/>
        <end position="74"/>
    </location>
</feature>
<keyword evidence="2" id="KW-0597">Phosphoprotein</keyword>
<dbReference type="InterPro" id="IPR029717">
    <property type="entry name" value="FAM193"/>
</dbReference>
<feature type="region of interest" description="Disordered" evidence="5">
    <location>
        <begin position="1891"/>
        <end position="1913"/>
    </location>
</feature>
<feature type="compositionally biased region" description="Low complexity" evidence="5">
    <location>
        <begin position="1424"/>
        <end position="1447"/>
    </location>
</feature>
<dbReference type="PANTHER" id="PTHR15109">
    <property type="entry name" value="AGAP004327-PA"/>
    <property type="match status" value="1"/>
</dbReference>
<dbReference type="InterPro" id="IPR031802">
    <property type="entry name" value="FAM193_C"/>
</dbReference>
<evidence type="ECO:0000313" key="7">
    <source>
        <dbReference type="EMBL" id="EFN64555.1"/>
    </source>
</evidence>
<evidence type="ECO:0000259" key="6">
    <source>
        <dbReference type="Pfam" id="PF15914"/>
    </source>
</evidence>
<feature type="compositionally biased region" description="Low complexity" evidence="5">
    <location>
        <begin position="1277"/>
        <end position="1299"/>
    </location>
</feature>
<feature type="compositionally biased region" description="Polar residues" evidence="5">
    <location>
        <begin position="763"/>
        <end position="786"/>
    </location>
</feature>
<keyword evidence="3 4" id="KW-0175">Coiled coil</keyword>
<feature type="region of interest" description="Disordered" evidence="5">
    <location>
        <begin position="1692"/>
        <end position="1719"/>
    </location>
</feature>
<reference evidence="7 8" key="1">
    <citation type="journal article" date="2010" name="Science">
        <title>Genomic comparison of the ants Camponotus floridanus and Harpegnathos saltator.</title>
        <authorList>
            <person name="Bonasio R."/>
            <person name="Zhang G."/>
            <person name="Ye C."/>
            <person name="Mutti N.S."/>
            <person name="Fang X."/>
            <person name="Qin N."/>
            <person name="Donahue G."/>
            <person name="Yang P."/>
            <person name="Li Q."/>
            <person name="Li C."/>
            <person name="Zhang P."/>
            <person name="Huang Z."/>
            <person name="Berger S.L."/>
            <person name="Reinberg D."/>
            <person name="Wang J."/>
            <person name="Liebig J."/>
        </authorList>
    </citation>
    <scope>NUCLEOTIDE SEQUENCE [LARGE SCALE GENOMIC DNA]</scope>
    <source>
        <strain evidence="8">C129</strain>
    </source>
</reference>
<evidence type="ECO:0000256" key="3">
    <source>
        <dbReference type="ARBA" id="ARBA00023054"/>
    </source>
</evidence>
<feature type="compositionally biased region" description="Low complexity" evidence="5">
    <location>
        <begin position="1600"/>
        <end position="1611"/>
    </location>
</feature>
<dbReference type="PANTHER" id="PTHR15109:SF3">
    <property type="entry name" value="PROTEIN FAM193B"/>
    <property type="match status" value="1"/>
</dbReference>
<feature type="region of interest" description="Disordered" evidence="5">
    <location>
        <begin position="845"/>
        <end position="868"/>
    </location>
</feature>
<feature type="compositionally biased region" description="Polar residues" evidence="5">
    <location>
        <begin position="1450"/>
        <end position="1488"/>
    </location>
</feature>
<feature type="compositionally biased region" description="Basic and acidic residues" evidence="5">
    <location>
        <begin position="1135"/>
        <end position="1144"/>
    </location>
</feature>
<dbReference type="OMA" id="MKVPPTQ"/>
<feature type="compositionally biased region" description="Basic and acidic residues" evidence="5">
    <location>
        <begin position="1320"/>
        <end position="1333"/>
    </location>
</feature>
<feature type="compositionally biased region" description="Basic residues" evidence="5">
    <location>
        <begin position="1818"/>
        <end position="1827"/>
    </location>
</feature>
<gene>
    <name evidence="7" type="ORF">EAG_14473</name>
</gene>
<feature type="compositionally biased region" description="Low complexity" evidence="5">
    <location>
        <begin position="1082"/>
        <end position="1117"/>
    </location>
</feature>
<name>E2APS9_CAMFO</name>